<dbReference type="InterPro" id="IPR016024">
    <property type="entry name" value="ARM-type_fold"/>
</dbReference>
<gene>
    <name evidence="2" type="ORF">J0S82_008139</name>
</gene>
<dbReference type="OrthoDB" id="9807220at2759"/>
<dbReference type="AlphaFoldDB" id="A0A8J6DIA5"/>
<feature type="non-terminal residue" evidence="2">
    <location>
        <position position="1"/>
    </location>
</feature>
<reference evidence="2" key="1">
    <citation type="journal article" date="2021" name="Evol. Appl.">
        <title>The genome of the Pyrenean desman and the effects of bottlenecks and inbreeding on the genomic landscape of an endangered species.</title>
        <authorList>
            <person name="Escoda L."/>
            <person name="Castresana J."/>
        </authorList>
    </citation>
    <scope>NUCLEOTIDE SEQUENCE</scope>
    <source>
        <strain evidence="2">IBE-C5619</strain>
    </source>
</reference>
<dbReference type="SUPFAM" id="SSF48371">
    <property type="entry name" value="ARM repeat"/>
    <property type="match status" value="1"/>
</dbReference>
<name>A0A8J6DIA5_GALPY</name>
<keyword evidence="3" id="KW-1185">Reference proteome</keyword>
<comment type="caution">
    <text evidence="2">The sequence shown here is derived from an EMBL/GenBank/DDBJ whole genome shotgun (WGS) entry which is preliminary data.</text>
</comment>
<dbReference type="EMBL" id="JAGFMF010011958">
    <property type="protein sequence ID" value="KAG8509196.1"/>
    <property type="molecule type" value="Genomic_DNA"/>
</dbReference>
<accession>A0A8J6DIA5</accession>
<protein>
    <recommendedName>
        <fullName evidence="1">Maestro/Maestro-like HEAT-repeats domain-containing protein</fullName>
    </recommendedName>
</protein>
<dbReference type="InterPro" id="IPR011989">
    <property type="entry name" value="ARM-like"/>
</dbReference>
<dbReference type="Proteomes" id="UP000700334">
    <property type="component" value="Unassembled WGS sequence"/>
</dbReference>
<dbReference type="InterPro" id="IPR055406">
    <property type="entry name" value="HEAT_Maestro"/>
</dbReference>
<dbReference type="Gene3D" id="1.25.10.10">
    <property type="entry name" value="Leucine-rich Repeat Variant"/>
    <property type="match status" value="1"/>
</dbReference>
<organism evidence="2 3">
    <name type="scientific">Galemys pyrenaicus</name>
    <name type="common">Iberian desman</name>
    <name type="synonym">Pyrenean desman</name>
    <dbReference type="NCBI Taxonomy" id="202257"/>
    <lineage>
        <taxon>Eukaryota</taxon>
        <taxon>Metazoa</taxon>
        <taxon>Chordata</taxon>
        <taxon>Craniata</taxon>
        <taxon>Vertebrata</taxon>
        <taxon>Euteleostomi</taxon>
        <taxon>Mammalia</taxon>
        <taxon>Eutheria</taxon>
        <taxon>Laurasiatheria</taxon>
        <taxon>Eulipotyphla</taxon>
        <taxon>Talpidae</taxon>
        <taxon>Galemys</taxon>
    </lineage>
</organism>
<proteinExistence type="predicted"/>
<evidence type="ECO:0000259" key="1">
    <source>
        <dbReference type="Pfam" id="PF23227"/>
    </source>
</evidence>
<evidence type="ECO:0000313" key="3">
    <source>
        <dbReference type="Proteomes" id="UP000700334"/>
    </source>
</evidence>
<sequence length="204" mass="22598">MGGWEPGQAGAAGNHSHTVSILLFVQERDQVRIAATAALGHMLRQVSKFKSGSSVQKEIYTFLVPLLLSIQDTNTEVVKACGGALTEWTKVTVWSSLTEAFRHTTLSDHIHVLEETCKYLVSEPREARFLQLEPAEDGMIRLDRLSGHGCKKGLTIKRINMNVIHSDDVQLLQNVLICLKNDAMEDVQFLANTVLKEIDDSLAS</sequence>
<dbReference type="Pfam" id="PF23227">
    <property type="entry name" value="HEAT_MROH2B_C"/>
    <property type="match status" value="1"/>
</dbReference>
<feature type="domain" description="Maestro/Maestro-like HEAT-repeats" evidence="1">
    <location>
        <begin position="23"/>
        <end position="187"/>
    </location>
</feature>
<evidence type="ECO:0000313" key="2">
    <source>
        <dbReference type="EMBL" id="KAG8509196.1"/>
    </source>
</evidence>